<dbReference type="SUPFAM" id="SSF55811">
    <property type="entry name" value="Nudix"/>
    <property type="match status" value="1"/>
</dbReference>
<dbReference type="EMBL" id="CADCWP010000225">
    <property type="protein sequence ID" value="CAA9578982.1"/>
    <property type="molecule type" value="Genomic_DNA"/>
</dbReference>
<feature type="domain" description="Nudix hydrolase" evidence="3">
    <location>
        <begin position="1"/>
        <end position="72"/>
    </location>
</feature>
<keyword evidence="2" id="KW-0378">Hydrolase</keyword>
<evidence type="ECO:0000256" key="1">
    <source>
        <dbReference type="ARBA" id="ARBA00001946"/>
    </source>
</evidence>
<dbReference type="AlphaFoldDB" id="A0A6J4VHU3"/>
<organism evidence="4">
    <name type="scientific">uncultured Truepera sp</name>
    <dbReference type="NCBI Taxonomy" id="543023"/>
    <lineage>
        <taxon>Bacteria</taxon>
        <taxon>Thermotogati</taxon>
        <taxon>Deinococcota</taxon>
        <taxon>Deinococci</taxon>
        <taxon>Trueperales</taxon>
        <taxon>Trueperaceae</taxon>
        <taxon>Truepera</taxon>
        <taxon>environmental samples</taxon>
    </lineage>
</organism>
<evidence type="ECO:0000259" key="3">
    <source>
        <dbReference type="Pfam" id="PF00293"/>
    </source>
</evidence>
<sequence>MREVWEETGLKVVSVGLAGVFSGAGFSHTYPNGDQIDVFSVVFLCRAVGGTLGGRDGETLELRYVAPAQLPDSGFLRRYPSALFSFSEHDAPLFVWDEGWLRALGD</sequence>
<dbReference type="PANTHER" id="PTHR43046">
    <property type="entry name" value="GDP-MANNOSE MANNOSYL HYDROLASE"/>
    <property type="match status" value="1"/>
</dbReference>
<name>A0A6J4VHU3_9DEIN</name>
<evidence type="ECO:0000256" key="2">
    <source>
        <dbReference type="ARBA" id="ARBA00022801"/>
    </source>
</evidence>
<dbReference type="Gene3D" id="3.90.79.10">
    <property type="entry name" value="Nucleoside Triphosphate Pyrophosphohydrolase"/>
    <property type="match status" value="1"/>
</dbReference>
<dbReference type="InterPro" id="IPR000086">
    <property type="entry name" value="NUDIX_hydrolase_dom"/>
</dbReference>
<protein>
    <recommendedName>
        <fullName evidence="3">Nudix hydrolase domain-containing protein</fullName>
    </recommendedName>
</protein>
<reference evidence="4" key="1">
    <citation type="submission" date="2020-02" db="EMBL/GenBank/DDBJ databases">
        <authorList>
            <person name="Meier V. D."/>
        </authorList>
    </citation>
    <scope>NUCLEOTIDE SEQUENCE</scope>
    <source>
        <strain evidence="4">AVDCRST_MAG86</strain>
    </source>
</reference>
<dbReference type="PANTHER" id="PTHR43046:SF2">
    <property type="entry name" value="8-OXO-DGTP DIPHOSPHATASE-RELATED"/>
    <property type="match status" value="1"/>
</dbReference>
<gene>
    <name evidence="4" type="ORF">AVDCRST_MAG86-2552</name>
</gene>
<dbReference type="Pfam" id="PF00293">
    <property type="entry name" value="NUDIX"/>
    <property type="match status" value="1"/>
</dbReference>
<comment type="cofactor">
    <cofactor evidence="1">
        <name>Mg(2+)</name>
        <dbReference type="ChEBI" id="CHEBI:18420"/>
    </cofactor>
</comment>
<dbReference type="InterPro" id="IPR015797">
    <property type="entry name" value="NUDIX_hydrolase-like_dom_sf"/>
</dbReference>
<evidence type="ECO:0000313" key="4">
    <source>
        <dbReference type="EMBL" id="CAA9578982.1"/>
    </source>
</evidence>
<dbReference type="GO" id="GO:0016787">
    <property type="term" value="F:hydrolase activity"/>
    <property type="evidence" value="ECO:0007669"/>
    <property type="project" value="UniProtKB-KW"/>
</dbReference>
<accession>A0A6J4VHU3</accession>
<proteinExistence type="predicted"/>